<evidence type="ECO:0000256" key="3">
    <source>
        <dbReference type="ARBA" id="ARBA00022840"/>
    </source>
</evidence>
<dbReference type="PANTHER" id="PTHR23077:SF171">
    <property type="entry name" value="NUCLEAR VALOSIN-CONTAINING PROTEIN-LIKE"/>
    <property type="match status" value="1"/>
</dbReference>
<dbReference type="Pfam" id="PF17862">
    <property type="entry name" value="AAA_lid_3"/>
    <property type="match status" value="2"/>
</dbReference>
<evidence type="ECO:0000256" key="2">
    <source>
        <dbReference type="ARBA" id="ARBA00022741"/>
    </source>
</evidence>
<dbReference type="Gene3D" id="3.10.330.10">
    <property type="match status" value="1"/>
</dbReference>
<evidence type="ECO:0000256" key="1">
    <source>
        <dbReference type="ARBA" id="ARBA00006914"/>
    </source>
</evidence>
<dbReference type="SUPFAM" id="SSF50692">
    <property type="entry name" value="ADC-like"/>
    <property type="match status" value="1"/>
</dbReference>
<dbReference type="GO" id="GO:0016887">
    <property type="term" value="F:ATP hydrolysis activity"/>
    <property type="evidence" value="ECO:0007669"/>
    <property type="project" value="InterPro"/>
</dbReference>
<comment type="similarity">
    <text evidence="1">Belongs to the AAA ATPase family.</text>
</comment>
<keyword evidence="3" id="KW-0067">ATP-binding</keyword>
<dbReference type="Pfam" id="PF00004">
    <property type="entry name" value="AAA"/>
    <property type="match status" value="2"/>
</dbReference>
<dbReference type="Pfam" id="PF02359">
    <property type="entry name" value="CDC48_N"/>
    <property type="match status" value="1"/>
</dbReference>
<evidence type="ECO:0008006" key="10">
    <source>
        <dbReference type="Google" id="ProtNLM"/>
    </source>
</evidence>
<keyword evidence="2" id="KW-0547">Nucleotide-binding</keyword>
<evidence type="ECO:0000259" key="7">
    <source>
        <dbReference type="SMART" id="SM01073"/>
    </source>
</evidence>
<dbReference type="InterPro" id="IPR027417">
    <property type="entry name" value="P-loop_NTPase"/>
</dbReference>
<dbReference type="InterPro" id="IPR009010">
    <property type="entry name" value="Asp_de-COase-like_dom_sf"/>
</dbReference>
<evidence type="ECO:0000313" key="9">
    <source>
        <dbReference type="Proteomes" id="UP000717996"/>
    </source>
</evidence>
<dbReference type="FunFam" id="1.10.8.60:FF:000004">
    <property type="entry name" value="Cell division control 48"/>
    <property type="match status" value="1"/>
</dbReference>
<organism evidence="8 9">
    <name type="scientific">Rhizopus oryzae</name>
    <name type="common">Mucormycosis agent</name>
    <name type="synonym">Rhizopus arrhizus var. delemar</name>
    <dbReference type="NCBI Taxonomy" id="64495"/>
    <lineage>
        <taxon>Eukaryota</taxon>
        <taxon>Fungi</taxon>
        <taxon>Fungi incertae sedis</taxon>
        <taxon>Mucoromycota</taxon>
        <taxon>Mucoromycotina</taxon>
        <taxon>Mucoromycetes</taxon>
        <taxon>Mucorales</taxon>
        <taxon>Mucorineae</taxon>
        <taxon>Rhizopodaceae</taxon>
        <taxon>Rhizopus</taxon>
    </lineage>
</organism>
<dbReference type="SMART" id="SM01073">
    <property type="entry name" value="CDC48_N"/>
    <property type="match status" value="1"/>
</dbReference>
<accession>A0A9P6YJ35</accession>
<dbReference type="GO" id="GO:0031593">
    <property type="term" value="F:polyubiquitin modification-dependent protein binding"/>
    <property type="evidence" value="ECO:0007669"/>
    <property type="project" value="TreeGrafter"/>
</dbReference>
<dbReference type="FunFam" id="3.10.330.10:FF:000001">
    <property type="entry name" value="Cell division control 48"/>
    <property type="match status" value="1"/>
</dbReference>
<evidence type="ECO:0000313" key="8">
    <source>
        <dbReference type="EMBL" id="KAG1549247.1"/>
    </source>
</evidence>
<dbReference type="PANTHER" id="PTHR23077">
    <property type="entry name" value="AAA-FAMILY ATPASE"/>
    <property type="match status" value="1"/>
</dbReference>
<dbReference type="FunFam" id="3.40.50.300:FF:000012">
    <property type="entry name" value="Transitional endoplasmic reticulum ATPase"/>
    <property type="match status" value="1"/>
</dbReference>
<dbReference type="InterPro" id="IPR003338">
    <property type="entry name" value="CDC4_N-term_subdom"/>
</dbReference>
<feature type="region of interest" description="Disordered" evidence="4">
    <location>
        <begin position="792"/>
        <end position="823"/>
    </location>
</feature>
<feature type="domain" description="AAA+ ATPase" evidence="5">
    <location>
        <begin position="252"/>
        <end position="388"/>
    </location>
</feature>
<dbReference type="GO" id="GO:0051228">
    <property type="term" value="P:mitotic spindle disassembly"/>
    <property type="evidence" value="ECO:0007669"/>
    <property type="project" value="TreeGrafter"/>
</dbReference>
<dbReference type="Pfam" id="PF02933">
    <property type="entry name" value="CDC48_2"/>
    <property type="match status" value="1"/>
</dbReference>
<dbReference type="Gene3D" id="6.10.20.150">
    <property type="match status" value="1"/>
</dbReference>
<dbReference type="CDD" id="cd19519">
    <property type="entry name" value="RecA-like_CDC48_r1-like"/>
    <property type="match status" value="1"/>
</dbReference>
<dbReference type="InterPro" id="IPR003959">
    <property type="entry name" value="ATPase_AAA_core"/>
</dbReference>
<dbReference type="SUPFAM" id="SSF54585">
    <property type="entry name" value="Cdc48 domain 2-like"/>
    <property type="match status" value="1"/>
</dbReference>
<dbReference type="GO" id="GO:0030970">
    <property type="term" value="P:retrograde protein transport, ER to cytosol"/>
    <property type="evidence" value="ECO:0007669"/>
    <property type="project" value="TreeGrafter"/>
</dbReference>
<dbReference type="GO" id="GO:0005634">
    <property type="term" value="C:nucleus"/>
    <property type="evidence" value="ECO:0007669"/>
    <property type="project" value="TreeGrafter"/>
</dbReference>
<dbReference type="InterPro" id="IPR005938">
    <property type="entry name" value="AAA_ATPase_CDC48"/>
</dbReference>
<reference evidence="8" key="1">
    <citation type="journal article" date="2020" name="Microb. Genom.">
        <title>Genetic diversity of clinical and environmental Mucorales isolates obtained from an investigation of mucormycosis cases among solid organ transplant recipients.</title>
        <authorList>
            <person name="Nguyen M.H."/>
            <person name="Kaul D."/>
            <person name="Muto C."/>
            <person name="Cheng S.J."/>
            <person name="Richter R.A."/>
            <person name="Bruno V.M."/>
            <person name="Liu G."/>
            <person name="Beyhan S."/>
            <person name="Sundermann A.J."/>
            <person name="Mounaud S."/>
            <person name="Pasculle A.W."/>
            <person name="Nierman W.C."/>
            <person name="Driscoll E."/>
            <person name="Cumbie R."/>
            <person name="Clancy C.J."/>
            <person name="Dupont C.L."/>
        </authorList>
    </citation>
    <scope>NUCLEOTIDE SEQUENCE</scope>
    <source>
        <strain evidence="8">GL16</strain>
    </source>
</reference>
<evidence type="ECO:0000259" key="5">
    <source>
        <dbReference type="SMART" id="SM00382"/>
    </source>
</evidence>
<sequence length="823" mass="90967">MTSDDKKQLLPNSGIPDQPEVDPSHDPATAILRRKAAPNKLMVDDATNDDNSVITLSSATMERLQLFRGDTVIVKGKKRKDTVLIVLADDDMEDNKARINKVVRNNLRVRLGDVITLHPCPDIKYGKRIHVLPIDDTVEGLTGNLFETFLKPYFLEAYRPVRKGDTFLVRGGMRAVEFKIVETDPEPYCIVAQDTVIHCEGEPIKREDEEQSLNEVGYDDIGGCRKQMAQIRELVELPLRHPQLFKSIGIKPPRGILMFGPPGTGKTLIARAVANETGAFFFLINGPEIMSKMAGESESNLRKAFEEAEKNAPAIIFIDEIDAIAPKREKTNGEVERRVVSQLLTLMDGMKARSNVVVIAATNRPNSIDPALRRFGRFDREVDIGIPDPTGRLEVLRIHTKNMKLDEDVDLEQIASETHGYVGADIASLCSEAAMQQIREKMDLIDLEEETIDTEVLDSLAVTMENFRYALGVSNPSALRETVVEVPTVKWNDIGGLENVKQELQETVQYPVEHPEKFLKFGMNPSKGVLFYGPPGTGKTLLAKAIANECQANFISIKGPELLTMWFGESEANVRDVFDKARAAAPCVMFFDELDSIAKARGGSAGDAGGAGDRVLNQILTEMDGMNAKKNVFVIGATNRPDQIDPALLRPGRLDQLIYIPLPDETSRLSILKATLRKSPVSPDVDLGILAKHTQGFSGADLAEICQRAAKLAIREDIEKDIAKERARKAKEEAGEDVGMEEDEEETPGVITRAHFEEAMRFARRSVSDADIRRYEVFAQNLQQQRGFGSFKFPEGSSGTQAMDGVNAESGFGQEGGDDDLYA</sequence>
<dbReference type="GO" id="GO:0005829">
    <property type="term" value="C:cytosol"/>
    <property type="evidence" value="ECO:0007669"/>
    <property type="project" value="TreeGrafter"/>
</dbReference>
<feature type="compositionally biased region" description="Acidic residues" evidence="4">
    <location>
        <begin position="734"/>
        <end position="747"/>
    </location>
</feature>
<proteinExistence type="inferred from homology"/>
<feature type="region of interest" description="Disordered" evidence="4">
    <location>
        <begin position="1"/>
        <end position="26"/>
    </location>
</feature>
<protein>
    <recommendedName>
        <fullName evidence="10">Cell division cycle protein 48</fullName>
    </recommendedName>
</protein>
<dbReference type="Gene3D" id="3.40.50.300">
    <property type="entry name" value="P-loop containing nucleotide triphosphate hydrolases"/>
    <property type="match status" value="2"/>
</dbReference>
<dbReference type="OrthoDB" id="27435at2759"/>
<dbReference type="OMA" id="WINPPDF"/>
<dbReference type="FunFam" id="3.40.50.300:FF:000048">
    <property type="entry name" value="Transitional endoplasmic reticulum ATPase"/>
    <property type="match status" value="1"/>
</dbReference>
<dbReference type="NCBIfam" id="TIGR01243">
    <property type="entry name" value="CDC48"/>
    <property type="match status" value="1"/>
</dbReference>
<dbReference type="GO" id="GO:0097352">
    <property type="term" value="P:autophagosome maturation"/>
    <property type="evidence" value="ECO:0007669"/>
    <property type="project" value="TreeGrafter"/>
</dbReference>
<dbReference type="Proteomes" id="UP000717996">
    <property type="component" value="Unassembled WGS sequence"/>
</dbReference>
<dbReference type="InterPro" id="IPR029067">
    <property type="entry name" value="CDC48_domain_2-like_sf"/>
</dbReference>
<dbReference type="SMART" id="SM00382">
    <property type="entry name" value="AAA"/>
    <property type="match status" value="2"/>
</dbReference>
<dbReference type="InterPro" id="IPR003960">
    <property type="entry name" value="ATPase_AAA_CS"/>
</dbReference>
<evidence type="ECO:0000259" key="6">
    <source>
        <dbReference type="SMART" id="SM01072"/>
    </source>
</evidence>
<dbReference type="SUPFAM" id="SSF52540">
    <property type="entry name" value="P-loop containing nucleoside triphosphate hydrolases"/>
    <property type="match status" value="2"/>
</dbReference>
<feature type="domain" description="CDC48" evidence="6">
    <location>
        <begin position="140"/>
        <end position="206"/>
    </location>
</feature>
<dbReference type="GO" id="GO:0034098">
    <property type="term" value="C:VCP-NPL4-UFD1 AAA ATPase complex"/>
    <property type="evidence" value="ECO:0007669"/>
    <property type="project" value="TreeGrafter"/>
</dbReference>
<dbReference type="FunFam" id="2.40.40.20:FF:000003">
    <property type="entry name" value="Transitional endoplasmic reticulum ATPase"/>
    <property type="match status" value="1"/>
</dbReference>
<dbReference type="GO" id="GO:0005741">
    <property type="term" value="C:mitochondrial outer membrane"/>
    <property type="evidence" value="ECO:0007669"/>
    <property type="project" value="UniProtKB-ARBA"/>
</dbReference>
<dbReference type="InterPro" id="IPR003593">
    <property type="entry name" value="AAA+_ATPase"/>
</dbReference>
<dbReference type="Gene3D" id="1.10.8.60">
    <property type="match status" value="1"/>
</dbReference>
<name>A0A9P6YJ35_RHIOR</name>
<feature type="domain" description="AAA+ ATPase" evidence="5">
    <location>
        <begin position="525"/>
        <end position="664"/>
    </location>
</feature>
<dbReference type="InterPro" id="IPR004201">
    <property type="entry name" value="Cdc48_dom2"/>
</dbReference>
<gene>
    <name evidence="8" type="ORF">G6F51_003173</name>
</gene>
<dbReference type="AlphaFoldDB" id="A0A9P6YJ35"/>
<feature type="region of interest" description="Disordered" evidence="4">
    <location>
        <begin position="728"/>
        <end position="748"/>
    </location>
</feature>
<dbReference type="SMART" id="SM01072">
    <property type="entry name" value="CDC48_2"/>
    <property type="match status" value="1"/>
</dbReference>
<dbReference type="InterPro" id="IPR050168">
    <property type="entry name" value="AAA_ATPase_domain"/>
</dbReference>
<comment type="caution">
    <text evidence="8">The sequence shown here is derived from an EMBL/GenBank/DDBJ whole genome shotgun (WGS) entry which is preliminary data.</text>
</comment>
<dbReference type="InterPro" id="IPR041569">
    <property type="entry name" value="AAA_lid_3"/>
</dbReference>
<dbReference type="GO" id="GO:0005524">
    <property type="term" value="F:ATP binding"/>
    <property type="evidence" value="ECO:0007669"/>
    <property type="project" value="UniProtKB-KW"/>
</dbReference>
<dbReference type="GO" id="GO:0071630">
    <property type="term" value="P:nuclear protein quality control by the ubiquitin-proteasome system"/>
    <property type="evidence" value="ECO:0007669"/>
    <property type="project" value="UniProtKB-ARBA"/>
</dbReference>
<dbReference type="EMBL" id="JAANIT010000302">
    <property type="protein sequence ID" value="KAG1549247.1"/>
    <property type="molecule type" value="Genomic_DNA"/>
</dbReference>
<evidence type="ECO:0000256" key="4">
    <source>
        <dbReference type="SAM" id="MobiDB-lite"/>
    </source>
</evidence>
<dbReference type="PROSITE" id="PS00674">
    <property type="entry name" value="AAA"/>
    <property type="match status" value="2"/>
</dbReference>
<feature type="domain" description="CDC48 N-terminal subdomain" evidence="7">
    <location>
        <begin position="40"/>
        <end position="123"/>
    </location>
</feature>
<dbReference type="Gene3D" id="2.40.40.20">
    <property type="match status" value="1"/>
</dbReference>
<dbReference type="CDD" id="cd19528">
    <property type="entry name" value="RecA-like_CDC48_r2-like"/>
    <property type="match status" value="1"/>
</dbReference>